<dbReference type="OrthoDB" id="157454at2157"/>
<dbReference type="InterPro" id="IPR006016">
    <property type="entry name" value="UspA"/>
</dbReference>
<protein>
    <recommendedName>
        <fullName evidence="1">UspA domain-containing protein</fullName>
    </recommendedName>
</protein>
<name>A0A4C2EGZ0_9EURY</name>
<evidence type="ECO:0000313" key="2">
    <source>
        <dbReference type="EMBL" id="GCF13768.1"/>
    </source>
</evidence>
<dbReference type="Pfam" id="PF00582">
    <property type="entry name" value="Usp"/>
    <property type="match status" value="1"/>
</dbReference>
<dbReference type="SUPFAM" id="SSF52402">
    <property type="entry name" value="Adenine nucleotide alpha hydrolases-like"/>
    <property type="match status" value="1"/>
</dbReference>
<sequence length="124" mass="12942">MTTFLLATSSVHVTAAGADYLQNRLDPAGDDDIVVVAVRDPDAPSRDAGDAVNVARSRLAGFMPATETKDGDPVEAILAAVDEHDPDELIIGPHRGTDDSDGVGSMARELLTRVDSPVVVVPLP</sequence>
<evidence type="ECO:0000259" key="1">
    <source>
        <dbReference type="Pfam" id="PF00582"/>
    </source>
</evidence>
<accession>A0A4C2EGZ0</accession>
<dbReference type="InterPro" id="IPR014729">
    <property type="entry name" value="Rossmann-like_a/b/a_fold"/>
</dbReference>
<dbReference type="Gene3D" id="3.40.50.620">
    <property type="entry name" value="HUPs"/>
    <property type="match status" value="1"/>
</dbReference>
<dbReference type="RefSeq" id="WP_137683381.1">
    <property type="nucleotide sequence ID" value="NZ_BIXZ01000002.1"/>
</dbReference>
<dbReference type="EMBL" id="BIXZ01000002">
    <property type="protein sequence ID" value="GCF13768.1"/>
    <property type="molecule type" value="Genomic_DNA"/>
</dbReference>
<dbReference type="AlphaFoldDB" id="A0A4C2EGZ0"/>
<feature type="domain" description="UspA" evidence="1">
    <location>
        <begin position="51"/>
        <end position="122"/>
    </location>
</feature>
<evidence type="ECO:0000313" key="3">
    <source>
        <dbReference type="Proteomes" id="UP000304382"/>
    </source>
</evidence>
<keyword evidence="3" id="KW-1185">Reference proteome</keyword>
<reference evidence="2 3" key="1">
    <citation type="submission" date="2019-02" db="EMBL/GenBank/DDBJ databases">
        <title>Haloarcula mannanilyticum sp. nov., a mannan degrading haloarchaeon isolated from commercial salt.</title>
        <authorList>
            <person name="Enomoto S."/>
            <person name="Shimane Y."/>
            <person name="Kamekura M."/>
            <person name="Ito T."/>
            <person name="Moriya O."/>
            <person name="Ihara K."/>
            <person name="Takahashi-Ando N."/>
            <person name="Fukushima Y."/>
            <person name="Yoshida Y."/>
            <person name="Usama R."/>
            <person name="Takai K."/>
            <person name="Minegishi H."/>
        </authorList>
    </citation>
    <scope>NUCLEOTIDE SEQUENCE [LARGE SCALE GENOMIC DNA]</scope>
    <source>
        <strain evidence="2 3">MD130-1</strain>
    </source>
</reference>
<proteinExistence type="predicted"/>
<gene>
    <name evidence="2" type="ORF">Harman_17030</name>
</gene>
<dbReference type="Proteomes" id="UP000304382">
    <property type="component" value="Unassembled WGS sequence"/>
</dbReference>
<organism evidence="2 3">
    <name type="scientific">Haloarcula mannanilytica</name>
    <dbReference type="NCBI Taxonomy" id="2509225"/>
    <lineage>
        <taxon>Archaea</taxon>
        <taxon>Methanobacteriati</taxon>
        <taxon>Methanobacteriota</taxon>
        <taxon>Stenosarchaea group</taxon>
        <taxon>Halobacteria</taxon>
        <taxon>Halobacteriales</taxon>
        <taxon>Haloarculaceae</taxon>
        <taxon>Haloarcula</taxon>
    </lineage>
</organism>
<comment type="caution">
    <text evidence="2">The sequence shown here is derived from an EMBL/GenBank/DDBJ whole genome shotgun (WGS) entry which is preliminary data.</text>
</comment>